<feature type="compositionally biased region" description="Basic residues" evidence="6">
    <location>
        <begin position="357"/>
        <end position="376"/>
    </location>
</feature>
<keyword evidence="5" id="KW-0539">Nucleus</keyword>
<feature type="region of interest" description="Disordered" evidence="6">
    <location>
        <begin position="223"/>
        <end position="428"/>
    </location>
</feature>
<feature type="compositionally biased region" description="Low complexity" evidence="6">
    <location>
        <begin position="323"/>
        <end position="337"/>
    </location>
</feature>
<feature type="region of interest" description="Disordered" evidence="6">
    <location>
        <begin position="1510"/>
        <end position="1530"/>
    </location>
</feature>
<gene>
    <name evidence="7" type="ORF">F5878DRAFT_285300</name>
</gene>
<feature type="compositionally biased region" description="Basic and acidic residues" evidence="6">
    <location>
        <begin position="1119"/>
        <end position="1149"/>
    </location>
</feature>
<keyword evidence="2" id="KW-0678">Repressor</keyword>
<keyword evidence="8" id="KW-1185">Reference proteome</keyword>
<feature type="compositionally biased region" description="Acidic residues" evidence="6">
    <location>
        <begin position="131"/>
        <end position="142"/>
    </location>
</feature>
<feature type="compositionally biased region" description="Polar residues" evidence="6">
    <location>
        <begin position="143"/>
        <end position="154"/>
    </location>
</feature>
<evidence type="ECO:0000313" key="8">
    <source>
        <dbReference type="Proteomes" id="UP001163846"/>
    </source>
</evidence>
<feature type="compositionally biased region" description="Acidic residues" evidence="6">
    <location>
        <begin position="270"/>
        <end position="287"/>
    </location>
</feature>
<evidence type="ECO:0000256" key="5">
    <source>
        <dbReference type="ARBA" id="ARBA00023242"/>
    </source>
</evidence>
<comment type="caution">
    <text evidence="7">The sequence shown here is derived from an EMBL/GenBank/DDBJ whole genome shotgun (WGS) entry which is preliminary data.</text>
</comment>
<feature type="compositionally biased region" description="Polar residues" evidence="6">
    <location>
        <begin position="223"/>
        <end position="245"/>
    </location>
</feature>
<dbReference type="EMBL" id="MU806358">
    <property type="protein sequence ID" value="KAJ3835995.1"/>
    <property type="molecule type" value="Genomic_DNA"/>
</dbReference>
<dbReference type="Pfam" id="PF08598">
    <property type="entry name" value="Sds3"/>
    <property type="match status" value="1"/>
</dbReference>
<feature type="region of interest" description="Disordered" evidence="6">
    <location>
        <begin position="686"/>
        <end position="715"/>
    </location>
</feature>
<feature type="compositionally biased region" description="Basic and acidic residues" evidence="6">
    <location>
        <begin position="1308"/>
        <end position="1327"/>
    </location>
</feature>
<feature type="compositionally biased region" description="Low complexity" evidence="6">
    <location>
        <begin position="1175"/>
        <end position="1187"/>
    </location>
</feature>
<dbReference type="GO" id="GO:0010468">
    <property type="term" value="P:regulation of gene expression"/>
    <property type="evidence" value="ECO:0007669"/>
    <property type="project" value="UniProtKB-ARBA"/>
</dbReference>
<feature type="compositionally biased region" description="Polar residues" evidence="6">
    <location>
        <begin position="1331"/>
        <end position="1356"/>
    </location>
</feature>
<feature type="compositionally biased region" description="Polar residues" evidence="6">
    <location>
        <begin position="1510"/>
        <end position="1521"/>
    </location>
</feature>
<feature type="compositionally biased region" description="Basic and acidic residues" evidence="6">
    <location>
        <begin position="179"/>
        <end position="197"/>
    </location>
</feature>
<feature type="region of interest" description="Disordered" evidence="6">
    <location>
        <begin position="738"/>
        <end position="757"/>
    </location>
</feature>
<name>A0AA38UBV9_9AGAR</name>
<feature type="compositionally biased region" description="Basic and acidic residues" evidence="6">
    <location>
        <begin position="1359"/>
        <end position="1368"/>
    </location>
</feature>
<feature type="region of interest" description="Disordered" evidence="6">
    <location>
        <begin position="868"/>
        <end position="925"/>
    </location>
</feature>
<feature type="compositionally biased region" description="Basic and acidic residues" evidence="6">
    <location>
        <begin position="1230"/>
        <end position="1243"/>
    </location>
</feature>
<feature type="compositionally biased region" description="Polar residues" evidence="6">
    <location>
        <begin position="1396"/>
        <end position="1410"/>
    </location>
</feature>
<accession>A0AA38UBV9</accession>
<evidence type="ECO:0000256" key="1">
    <source>
        <dbReference type="ARBA" id="ARBA00004123"/>
    </source>
</evidence>
<keyword evidence="3" id="KW-0805">Transcription regulation</keyword>
<sequence>MGGSTNSLDSLSSPSPSPPPMNKAEGSVSKLASTKQKPSEPAAGLDSDSELSELTEEEQDEKQKHKLKQKKFELNSLNPDASSSGVRRGGAGFPVRGGPRRGGRRKRGTLVPAPMWGWAMYPTAQDADTGPADDVEDEDQDETSNVHISPTPISAPNPLDVLTSAALDADDAPSPFSRSKPEGQELEGEDKSGDSSEAKGVTVVVSDIDALNSMTAKKHTVLLSNGKSSIASSRAQTPDSIASSRPSPPQLIPLVAPAPVSRITAAPSTTEDEDDNTELEEEDELVPDEQPKPLIPSKSRSKPNLRIDASAPLPSNVTVFANSHSSSPQLPPLSAGSIKSPITPSNIPVTAANSRSKSSRGGRGRGRGRGRARTRGARANALSDVASVDIVGDPVDSTNIPNDLSLDKDNTMDVDVDGPTDVAPQNTRLASLMKVTTSEDEIMEPEETTLLADANKVVAEPDADISDKSDAEPEPDIELDADPELEVEGELASDASDGEDEKEDEIDDEGEDEKDDPDELEVDEEKEEDDKEEEDKDDEDKEASDKDDGEKDIDDDDHSEVNLEDEEEESDLQPAHRVEALDMLAVIELKFAMLRERLYIEKMEELAWEESLVSSGEHPEMIYIQSELLLRKNKRLELAERKCTFEVANITKRRRLDEDATWSSWKLQKDELQTDMIAENNRKRRKLERNRRSLDRPQPARRIPFPPNSDYLPPAPTLRQVVESFPFSNSDQIIHNFRNSSPRKAQTRKEPQVNGSHRRHIRVDGIVSHGMNAQATSGLSVAYPKLSTLSSSEAQGDLESLLSVTGARRTGSGLASMNSMGVAMNMNVNIGMNMDMNMGINPVYEQGIHGPSTLGVNHVPHGHVYASVSGTTNGPNPIGNRDRFGPGLSSSSTQGGPGPSRQIVPGNLTSPRPAMGPSQPGLSMAHGHESQFAMSAFPVPLQMGGGGSGDSLPPSFGSNRQLGNTGPRPGSGAGLRSVAIGLERDKEMRSVPTGSGGGGRSYHPAQSHHPLSGPPSGANSAFPEVERQPDGSVIMIPSASSSSHGGHARQLSSSSHFGPLGPGVGGDESLTASSRRRSPSPIGPSVGITPNGNVQWMGAGMGMAGFGPAHQPWEEEERERDRIGHRDVRDMRGHERERERDRERDRDQHMAYQQRQSQQEKQQARPQSTGPITNAPPSHVHSHPSQAAHHHHHVRPHHHHIVHHHHGPSAGPHNTSPTGMRGPSLSPRMSRGEMLSERDRENGTSRVMHHHPHPEAVNSRPGQVVAPASSHPPTNRIEDGMPPDYRERERDGRRLSGGRPPSITPSRVTDERERGRDLERLNRDHRAGNMSFATGSNSQTPQHNGLGTSSRPTSWNAVGRDDLYRPESVHSPPNRFPSSNTSSSSPVHPIGAILPVSSTSLPSAAKSPSRTRALPPRAGSPTVVSLVKESPEQHMRPPSRNRELPPLTAPHDPNNTSYDNPGPKIVRGASPPSTPQTIGAVLVPGESRSPIVLEDNVKNGATTKHMVASPLSTLQNPINQKSSDDPLENHAQKRAVVAQVVMEEGQLR</sequence>
<feature type="compositionally biased region" description="Acidic residues" evidence="6">
    <location>
        <begin position="550"/>
        <end position="571"/>
    </location>
</feature>
<feature type="compositionally biased region" description="Basic residues" evidence="6">
    <location>
        <begin position="1188"/>
        <end position="1207"/>
    </location>
</feature>
<dbReference type="SMART" id="SM01401">
    <property type="entry name" value="Sds3"/>
    <property type="match status" value="1"/>
</dbReference>
<comment type="subcellular location">
    <subcellularLocation>
        <location evidence="1">Nucleus</location>
    </subcellularLocation>
</comment>
<feature type="compositionally biased region" description="Low complexity" evidence="6">
    <location>
        <begin position="885"/>
        <end position="894"/>
    </location>
</feature>
<feature type="region of interest" description="Disordered" evidence="6">
    <location>
        <begin position="938"/>
        <end position="1476"/>
    </location>
</feature>
<evidence type="ECO:0000256" key="6">
    <source>
        <dbReference type="SAM" id="MobiDB-lite"/>
    </source>
</evidence>
<dbReference type="InterPro" id="IPR013907">
    <property type="entry name" value="Sds3"/>
</dbReference>
<feature type="compositionally biased region" description="Basic residues" evidence="6">
    <location>
        <begin position="98"/>
        <end position="108"/>
    </location>
</feature>
<proteinExistence type="predicted"/>
<feature type="compositionally biased region" description="Acidic residues" evidence="6">
    <location>
        <begin position="47"/>
        <end position="60"/>
    </location>
</feature>
<feature type="region of interest" description="Disordered" evidence="6">
    <location>
        <begin position="1"/>
        <end position="200"/>
    </location>
</feature>
<feature type="compositionally biased region" description="Low complexity" evidence="6">
    <location>
        <begin position="1371"/>
        <end position="1386"/>
    </location>
</feature>
<feature type="region of interest" description="Disordered" evidence="6">
    <location>
        <begin position="450"/>
        <end position="575"/>
    </location>
</feature>
<keyword evidence="4" id="KW-0804">Transcription</keyword>
<feature type="compositionally biased region" description="Low complexity" evidence="6">
    <location>
        <begin position="1153"/>
        <end position="1167"/>
    </location>
</feature>
<feature type="compositionally biased region" description="Basic and acidic residues" evidence="6">
    <location>
        <begin position="1276"/>
        <end position="1294"/>
    </location>
</feature>
<dbReference type="GO" id="GO:0005654">
    <property type="term" value="C:nucleoplasm"/>
    <property type="evidence" value="ECO:0007669"/>
    <property type="project" value="UniProtKB-ARBA"/>
</dbReference>
<protein>
    <submittedName>
        <fullName evidence="7">Uncharacterized protein</fullName>
    </submittedName>
</protein>
<organism evidence="7 8">
    <name type="scientific">Lentinula raphanica</name>
    <dbReference type="NCBI Taxonomy" id="153919"/>
    <lineage>
        <taxon>Eukaryota</taxon>
        <taxon>Fungi</taxon>
        <taxon>Dikarya</taxon>
        <taxon>Basidiomycota</taxon>
        <taxon>Agaricomycotina</taxon>
        <taxon>Agaricomycetes</taxon>
        <taxon>Agaricomycetidae</taxon>
        <taxon>Agaricales</taxon>
        <taxon>Marasmiineae</taxon>
        <taxon>Omphalotaceae</taxon>
        <taxon>Lentinula</taxon>
    </lineage>
</organism>
<feature type="compositionally biased region" description="Acidic residues" evidence="6">
    <location>
        <begin position="472"/>
        <end position="542"/>
    </location>
</feature>
<feature type="compositionally biased region" description="Basic and acidic residues" evidence="6">
    <location>
        <begin position="1429"/>
        <end position="1443"/>
    </location>
</feature>
<feature type="compositionally biased region" description="Polar residues" evidence="6">
    <location>
        <begin position="313"/>
        <end position="322"/>
    </location>
</feature>
<dbReference type="Proteomes" id="UP001163846">
    <property type="component" value="Unassembled WGS sequence"/>
</dbReference>
<evidence type="ECO:0000256" key="3">
    <source>
        <dbReference type="ARBA" id="ARBA00023015"/>
    </source>
</evidence>
<evidence type="ECO:0000313" key="7">
    <source>
        <dbReference type="EMBL" id="KAJ3835995.1"/>
    </source>
</evidence>
<evidence type="ECO:0000256" key="4">
    <source>
        <dbReference type="ARBA" id="ARBA00023163"/>
    </source>
</evidence>
<reference evidence="7" key="1">
    <citation type="submission" date="2022-08" db="EMBL/GenBank/DDBJ databases">
        <authorList>
            <consortium name="DOE Joint Genome Institute"/>
            <person name="Min B."/>
            <person name="Riley R."/>
            <person name="Sierra-Patev S."/>
            <person name="Naranjo-Ortiz M."/>
            <person name="Looney B."/>
            <person name="Konkel Z."/>
            <person name="Slot J.C."/>
            <person name="Sakamoto Y."/>
            <person name="Steenwyk J.L."/>
            <person name="Rokas A."/>
            <person name="Carro J."/>
            <person name="Camarero S."/>
            <person name="Ferreira P."/>
            <person name="Molpeceres G."/>
            <person name="Ruiz-Duenas F.J."/>
            <person name="Serrano A."/>
            <person name="Henrissat B."/>
            <person name="Drula E."/>
            <person name="Hughes K.W."/>
            <person name="Mata J.L."/>
            <person name="Ishikawa N.K."/>
            <person name="Vargas-Isla R."/>
            <person name="Ushijima S."/>
            <person name="Smith C.A."/>
            <person name="Ahrendt S."/>
            <person name="Andreopoulos W."/>
            <person name="He G."/>
            <person name="Labutti K."/>
            <person name="Lipzen A."/>
            <person name="Ng V."/>
            <person name="Sandor L."/>
            <person name="Barry K."/>
            <person name="Martinez A.T."/>
            <person name="Xiao Y."/>
            <person name="Gibbons J.G."/>
            <person name="Terashima K."/>
            <person name="Hibbett D.S."/>
            <person name="Grigoriev I.V."/>
        </authorList>
    </citation>
    <scope>NUCLEOTIDE SEQUENCE</scope>
    <source>
        <strain evidence="7">TFB9207</strain>
    </source>
</reference>
<evidence type="ECO:0000256" key="2">
    <source>
        <dbReference type="ARBA" id="ARBA00022491"/>
    </source>
</evidence>